<feature type="compositionally biased region" description="Polar residues" evidence="2">
    <location>
        <begin position="434"/>
        <end position="490"/>
    </location>
</feature>
<organism evidence="4 5">
    <name type="scientific">Gryllus longicercus</name>
    <dbReference type="NCBI Taxonomy" id="2509291"/>
    <lineage>
        <taxon>Eukaryota</taxon>
        <taxon>Metazoa</taxon>
        <taxon>Ecdysozoa</taxon>
        <taxon>Arthropoda</taxon>
        <taxon>Hexapoda</taxon>
        <taxon>Insecta</taxon>
        <taxon>Pterygota</taxon>
        <taxon>Neoptera</taxon>
        <taxon>Polyneoptera</taxon>
        <taxon>Orthoptera</taxon>
        <taxon>Ensifera</taxon>
        <taxon>Gryllidea</taxon>
        <taxon>Grylloidea</taxon>
        <taxon>Gryllidae</taxon>
        <taxon>Gryllinae</taxon>
        <taxon>Gryllus</taxon>
    </lineage>
</organism>
<dbReference type="EMBL" id="JAZDUA010000121">
    <property type="protein sequence ID" value="KAK7867384.1"/>
    <property type="molecule type" value="Genomic_DNA"/>
</dbReference>
<dbReference type="GO" id="GO:2000009">
    <property type="term" value="P:negative regulation of protein localization to cell surface"/>
    <property type="evidence" value="ECO:0007669"/>
    <property type="project" value="TreeGrafter"/>
</dbReference>
<dbReference type="PROSITE" id="PS50106">
    <property type="entry name" value="PDZ"/>
    <property type="match status" value="1"/>
</dbReference>
<dbReference type="GO" id="GO:0044325">
    <property type="term" value="F:transmembrane transporter binding"/>
    <property type="evidence" value="ECO:0007669"/>
    <property type="project" value="TreeGrafter"/>
</dbReference>
<dbReference type="GO" id="GO:0030140">
    <property type="term" value="C:trans-Golgi network transport vesicle"/>
    <property type="evidence" value="ECO:0007669"/>
    <property type="project" value="TreeGrafter"/>
</dbReference>
<dbReference type="Gene3D" id="2.30.42.10">
    <property type="match status" value="1"/>
</dbReference>
<feature type="compositionally biased region" description="Polar residues" evidence="2">
    <location>
        <begin position="498"/>
        <end position="507"/>
    </location>
</feature>
<dbReference type="AlphaFoldDB" id="A0AAN9W062"/>
<feature type="region of interest" description="Disordered" evidence="2">
    <location>
        <begin position="241"/>
        <end position="267"/>
    </location>
</feature>
<protein>
    <recommendedName>
        <fullName evidence="3">PDZ domain-containing protein</fullName>
    </recommendedName>
</protein>
<dbReference type="Pfam" id="PF00595">
    <property type="entry name" value="PDZ"/>
    <property type="match status" value="1"/>
</dbReference>
<dbReference type="InterPro" id="IPR036034">
    <property type="entry name" value="PDZ_sf"/>
</dbReference>
<feature type="coiled-coil region" evidence="1">
    <location>
        <begin position="68"/>
        <end position="102"/>
    </location>
</feature>
<feature type="region of interest" description="Disordered" evidence="2">
    <location>
        <begin position="618"/>
        <end position="668"/>
    </location>
</feature>
<evidence type="ECO:0000313" key="4">
    <source>
        <dbReference type="EMBL" id="KAK7867384.1"/>
    </source>
</evidence>
<feature type="compositionally biased region" description="Basic and acidic residues" evidence="2">
    <location>
        <begin position="630"/>
        <end position="668"/>
    </location>
</feature>
<dbReference type="InterPro" id="IPR001478">
    <property type="entry name" value="PDZ"/>
</dbReference>
<dbReference type="PANTHER" id="PTHR16528">
    <property type="entry name" value="GOLGI-ASSOCIATED PDZ AND COILED-COIL MOTIF-CONTAINING"/>
    <property type="match status" value="1"/>
</dbReference>
<dbReference type="GO" id="GO:0005794">
    <property type="term" value="C:Golgi apparatus"/>
    <property type="evidence" value="ECO:0007669"/>
    <property type="project" value="InterPro"/>
</dbReference>
<dbReference type="SUPFAM" id="SSF50156">
    <property type="entry name" value="PDZ domain-like"/>
    <property type="match status" value="1"/>
</dbReference>
<dbReference type="SMART" id="SM00228">
    <property type="entry name" value="PDZ"/>
    <property type="match status" value="1"/>
</dbReference>
<keyword evidence="1" id="KW-0175">Coiled coil</keyword>
<evidence type="ECO:0000259" key="3">
    <source>
        <dbReference type="PROSITE" id="PS50106"/>
    </source>
</evidence>
<reference evidence="4 5" key="1">
    <citation type="submission" date="2024-03" db="EMBL/GenBank/DDBJ databases">
        <title>The genome assembly and annotation of the cricket Gryllus longicercus Weissman &amp; Gray.</title>
        <authorList>
            <person name="Szrajer S."/>
            <person name="Gray D."/>
            <person name="Ylla G."/>
        </authorList>
    </citation>
    <scope>NUCLEOTIDE SEQUENCE [LARGE SCALE GENOMIC DNA]</scope>
    <source>
        <strain evidence="4">DAG 2021-001</strain>
        <tissue evidence="4">Whole body minus gut</tissue>
    </source>
</reference>
<feature type="compositionally biased region" description="Low complexity" evidence="2">
    <location>
        <begin position="575"/>
        <end position="589"/>
    </location>
</feature>
<keyword evidence="5" id="KW-1185">Reference proteome</keyword>
<accession>A0AAN9W062</accession>
<comment type="caution">
    <text evidence="4">The sequence shown here is derived from an EMBL/GenBank/DDBJ whole genome shotgun (WGS) entry which is preliminary data.</text>
</comment>
<evidence type="ECO:0000256" key="2">
    <source>
        <dbReference type="SAM" id="MobiDB-lite"/>
    </source>
</evidence>
<proteinExistence type="predicted"/>
<evidence type="ECO:0000256" key="1">
    <source>
        <dbReference type="SAM" id="Coils"/>
    </source>
</evidence>
<feature type="region of interest" description="Disordered" evidence="2">
    <location>
        <begin position="685"/>
        <end position="775"/>
    </location>
</feature>
<feature type="region of interest" description="Disordered" evidence="2">
    <location>
        <begin position="402"/>
        <end position="559"/>
    </location>
</feature>
<feature type="coiled-coil region" evidence="1">
    <location>
        <begin position="156"/>
        <end position="183"/>
    </location>
</feature>
<dbReference type="GO" id="GO:0016020">
    <property type="term" value="C:membrane"/>
    <property type="evidence" value="ECO:0007669"/>
    <property type="project" value="TreeGrafter"/>
</dbReference>
<feature type="compositionally biased region" description="Polar residues" evidence="2">
    <location>
        <begin position="402"/>
        <end position="427"/>
    </location>
</feature>
<evidence type="ECO:0000313" key="5">
    <source>
        <dbReference type="Proteomes" id="UP001378592"/>
    </source>
</evidence>
<feature type="region of interest" description="Disordered" evidence="2">
    <location>
        <begin position="572"/>
        <end position="603"/>
    </location>
</feature>
<feature type="domain" description="PDZ" evidence="3">
    <location>
        <begin position="270"/>
        <end position="353"/>
    </location>
</feature>
<dbReference type="Proteomes" id="UP001378592">
    <property type="component" value="Unassembled WGS sequence"/>
</dbReference>
<dbReference type="InterPro" id="IPR038879">
    <property type="entry name" value="GOPC"/>
</dbReference>
<dbReference type="PANTHER" id="PTHR16528:SF2">
    <property type="entry name" value="GOLGI-ASSOCIATED PDZ AND COILED-COIL MOTIF-CONTAINING PROTEIN"/>
    <property type="match status" value="1"/>
</dbReference>
<gene>
    <name evidence="4" type="ORF">R5R35_008928</name>
</gene>
<sequence length="805" mass="88113">MAATGISFRWLDLLEKEFDKAFVDLDILIGEFDSEEPDMVYTARQKMATLSSCFAQLTHKAQTIFQNSAKVEAELVHLRAEVVEAKATRASLEQELHTLLLQLHASQLQRTAGAGPALEPQAERIRRRLEKELQRSPARQPPRNKEDGLQLGMIEVASLRSEVMQLQRENSALRNSLLALHSELYGAKLAAKYLDKELAGRIQQLQLLGREMRGEVRDKLWRQLEAEILLHRHKTVIRACRSRSNPGPAPPEPAAAPASRGPQGVGAPRSITVQREAGEGLGISITGGREHGVPILISELEPDGPAARSGALYVGDAILTVNGIDLKQACHQEAVEILSTQIGNITLEVQYVAAEDSDEENSLGEDLYGFRYRFFDDEVLDGSDAISLHPLHNGYHNNQNNCALITTPTAPRTPESPNLQSRNSSDCSLPDSPTPASASNAPTERQSQQASSNDPSSASAQRSTVSCSTNSLSYQSDANGSTALTEQSPYSPMHISTDGGQTSNSEESLLKSPTPKSPLKEQSNKVYYDSTETSISVPSTPNNNKGIVCDNEDKNNQKTSRNIGISTLQQIFGKSSSTSSVSDLRSQSSDAGDEPVNNNNPPLIKSMEELQVENDVYEKPLNKNEWNNMKADKRKMEKSPSTKFEEKSLLDNHQTGEESPKTSTPKERVIVKNEIEITESPNVTKANVVKSVHHKEASKQNGAEIKPVPENKKGSRSSHHYGLRLTDKGHRSGRAQRLVHSSSTGSSFDDEQTGGARKSSSSRRRETPTVLAVGNSPTHSVQHMKIINQDRLLDGFGDPDFGTPV</sequence>
<name>A0AAN9W062_9ORTH</name>
<feature type="compositionally biased region" description="Polar residues" evidence="2">
    <location>
        <begin position="524"/>
        <end position="545"/>
    </location>
</feature>